<gene>
    <name evidence="1" type="ordered locus">HMPREF0868_0594</name>
</gene>
<dbReference type="EMBL" id="CP001850">
    <property type="protein sequence ID" value="ADC90452.1"/>
    <property type="molecule type" value="Genomic_DNA"/>
</dbReference>
<accession>D3R160</accession>
<protein>
    <submittedName>
        <fullName evidence="1">Uncharacterized protein</fullName>
    </submittedName>
</protein>
<proteinExistence type="predicted"/>
<keyword evidence="2" id="KW-1185">Reference proteome</keyword>
<dbReference type="HOGENOM" id="CLU_3201732_0_0_9"/>
<evidence type="ECO:0000313" key="1">
    <source>
        <dbReference type="EMBL" id="ADC90452.1"/>
    </source>
</evidence>
<dbReference type="Proteomes" id="UP000008234">
    <property type="component" value="Chromosome"/>
</dbReference>
<sequence>MFDGDYFSAVLLEVRFTLLRLILIIIKCKNVKIVDIFLCNISYYI</sequence>
<dbReference type="KEGG" id="clo:HMPREF0868_0594"/>
<organism evidence="1 2">
    <name type="scientific">Mageeibacillus indolicus (strain UPII9-5)</name>
    <name type="common">Clostridiales genomosp. BVAB3 (strain UPII9-5)</name>
    <dbReference type="NCBI Taxonomy" id="699246"/>
    <lineage>
        <taxon>Bacteria</taxon>
        <taxon>Bacillati</taxon>
        <taxon>Bacillota</taxon>
        <taxon>Clostridia</taxon>
        <taxon>Eubacteriales</taxon>
        <taxon>Oscillospiraceae</taxon>
        <taxon>Mageeibacillus</taxon>
    </lineage>
</organism>
<evidence type="ECO:0000313" key="2">
    <source>
        <dbReference type="Proteomes" id="UP000008234"/>
    </source>
</evidence>
<dbReference type="AlphaFoldDB" id="D3R160"/>
<reference evidence="2" key="1">
    <citation type="submission" date="2009-12" db="EMBL/GenBank/DDBJ databases">
        <title>Sequence of Clostridiales genomosp. BVAB3 str. UPII9-5.</title>
        <authorList>
            <person name="Madupu R."/>
            <person name="Durkin A.S."/>
            <person name="Torralba M."/>
            <person name="Methe B."/>
            <person name="Sutton G.G."/>
            <person name="Strausberg R.L."/>
            <person name="Nelson K.E."/>
        </authorList>
    </citation>
    <scope>NUCLEOTIDE SEQUENCE [LARGE SCALE GENOMIC DNA]</scope>
    <source>
        <strain evidence="2">UPII9-5</strain>
    </source>
</reference>
<name>D3R160_MAGIU</name>